<keyword evidence="5 8" id="KW-0472">Membrane</keyword>
<dbReference type="InterPro" id="IPR004331">
    <property type="entry name" value="SPX_dom"/>
</dbReference>
<dbReference type="PANTHER" id="PTHR10283:SF92">
    <property type="entry name" value="LOW-AFFINITY PHOSPHATE TRANSPORTER PHO91"/>
    <property type="match status" value="1"/>
</dbReference>
<feature type="transmembrane region" description="Helical" evidence="8">
    <location>
        <begin position="458"/>
        <end position="481"/>
    </location>
</feature>
<feature type="domain" description="SPX" evidence="9">
    <location>
        <begin position="1"/>
        <end position="274"/>
    </location>
</feature>
<evidence type="ECO:0000256" key="1">
    <source>
        <dbReference type="ARBA" id="ARBA00004141"/>
    </source>
</evidence>
<evidence type="ECO:0000256" key="7">
    <source>
        <dbReference type="SAM" id="MobiDB-lite"/>
    </source>
</evidence>
<reference evidence="10" key="1">
    <citation type="submission" date="2020-11" db="EMBL/GenBank/DDBJ databases">
        <authorList>
            <consortium name="DOE Joint Genome Institute"/>
            <person name="Ahrendt S."/>
            <person name="Riley R."/>
            <person name="Andreopoulos W."/>
            <person name="Labutti K."/>
            <person name="Pangilinan J."/>
            <person name="Ruiz-Duenas F.J."/>
            <person name="Barrasa J.M."/>
            <person name="Sanchez-Garcia M."/>
            <person name="Camarero S."/>
            <person name="Miyauchi S."/>
            <person name="Serrano A."/>
            <person name="Linde D."/>
            <person name="Babiker R."/>
            <person name="Drula E."/>
            <person name="Ayuso-Fernandez I."/>
            <person name="Pacheco R."/>
            <person name="Padilla G."/>
            <person name="Ferreira P."/>
            <person name="Barriuso J."/>
            <person name="Kellner H."/>
            <person name="Castanera R."/>
            <person name="Alfaro M."/>
            <person name="Ramirez L."/>
            <person name="Pisabarro A.G."/>
            <person name="Kuo A."/>
            <person name="Tritt A."/>
            <person name="Lipzen A."/>
            <person name="He G."/>
            <person name="Yan M."/>
            <person name="Ng V."/>
            <person name="Cullen D."/>
            <person name="Martin F."/>
            <person name="Rosso M.-N."/>
            <person name="Henrissat B."/>
            <person name="Hibbett D."/>
            <person name="Martinez A.T."/>
            <person name="Grigoriev I.V."/>
        </authorList>
    </citation>
    <scope>NUCLEOTIDE SEQUENCE</scope>
    <source>
        <strain evidence="10">CBS 247.69</strain>
    </source>
</reference>
<evidence type="ECO:0000256" key="2">
    <source>
        <dbReference type="ARBA" id="ARBA00022448"/>
    </source>
</evidence>
<feature type="transmembrane region" description="Helical" evidence="8">
    <location>
        <begin position="505"/>
        <end position="533"/>
    </location>
</feature>
<feature type="transmembrane region" description="Helical" evidence="8">
    <location>
        <begin position="695"/>
        <end position="715"/>
    </location>
</feature>
<feature type="transmembrane region" description="Helical" evidence="8">
    <location>
        <begin position="585"/>
        <end position="607"/>
    </location>
</feature>
<dbReference type="EMBL" id="MU150425">
    <property type="protein sequence ID" value="KAF9456448.1"/>
    <property type="molecule type" value="Genomic_DNA"/>
</dbReference>
<feature type="transmembrane region" description="Helical" evidence="8">
    <location>
        <begin position="410"/>
        <end position="438"/>
    </location>
</feature>
<protein>
    <submittedName>
        <fullName evidence="10">SPX domain-containing protein</fullName>
    </submittedName>
</protein>
<dbReference type="GO" id="GO:0005315">
    <property type="term" value="F:phosphate transmembrane transporter activity"/>
    <property type="evidence" value="ECO:0007669"/>
    <property type="project" value="TreeGrafter"/>
</dbReference>
<feature type="compositionally biased region" description="Acidic residues" evidence="7">
    <location>
        <begin position="119"/>
        <end position="130"/>
    </location>
</feature>
<evidence type="ECO:0000256" key="5">
    <source>
        <dbReference type="ARBA" id="ARBA00023136"/>
    </source>
</evidence>
<dbReference type="GO" id="GO:0005886">
    <property type="term" value="C:plasma membrane"/>
    <property type="evidence" value="ECO:0007669"/>
    <property type="project" value="TreeGrafter"/>
</dbReference>
<comment type="subcellular location">
    <subcellularLocation>
        <location evidence="1">Membrane</location>
        <topology evidence="1">Multi-pass membrane protein</topology>
    </subcellularLocation>
</comment>
<dbReference type="AlphaFoldDB" id="A0A9P5XTA3"/>
<feature type="transmembrane region" description="Helical" evidence="8">
    <location>
        <begin position="639"/>
        <end position="656"/>
    </location>
</feature>
<dbReference type="InterPro" id="IPR001898">
    <property type="entry name" value="SLC13A/DASS"/>
</dbReference>
<dbReference type="Pfam" id="PF03105">
    <property type="entry name" value="SPX"/>
    <property type="match status" value="2"/>
</dbReference>
<dbReference type="OrthoDB" id="10260443at2759"/>
<name>A0A9P5XTA3_9AGAR</name>
<evidence type="ECO:0000256" key="8">
    <source>
        <dbReference type="SAM" id="Phobius"/>
    </source>
</evidence>
<dbReference type="Proteomes" id="UP000807353">
    <property type="component" value="Unassembled WGS sequence"/>
</dbReference>
<evidence type="ECO:0000313" key="11">
    <source>
        <dbReference type="Proteomes" id="UP000807353"/>
    </source>
</evidence>
<accession>A0A9P5XTA3</accession>
<evidence type="ECO:0000256" key="3">
    <source>
        <dbReference type="ARBA" id="ARBA00022692"/>
    </source>
</evidence>
<dbReference type="Pfam" id="PF03600">
    <property type="entry name" value="CitMHS"/>
    <property type="match status" value="2"/>
</dbReference>
<dbReference type="PROSITE" id="PS51382">
    <property type="entry name" value="SPX"/>
    <property type="match status" value="1"/>
</dbReference>
<keyword evidence="3 8" id="KW-0812">Transmembrane</keyword>
<feature type="transmembrane region" description="Helical" evidence="8">
    <location>
        <begin position="735"/>
        <end position="762"/>
    </location>
</feature>
<evidence type="ECO:0000313" key="10">
    <source>
        <dbReference type="EMBL" id="KAF9456448.1"/>
    </source>
</evidence>
<keyword evidence="4 8" id="KW-1133">Transmembrane helix</keyword>
<dbReference type="GO" id="GO:0006797">
    <property type="term" value="P:polyphosphate metabolic process"/>
    <property type="evidence" value="ECO:0007669"/>
    <property type="project" value="TreeGrafter"/>
</dbReference>
<dbReference type="NCBIfam" id="TIGR00785">
    <property type="entry name" value="dass"/>
    <property type="match status" value="1"/>
</dbReference>
<feature type="transmembrane region" description="Helical" evidence="8">
    <location>
        <begin position="662"/>
        <end position="683"/>
    </location>
</feature>
<feature type="transmembrane region" description="Helical" evidence="8">
    <location>
        <begin position="823"/>
        <end position="844"/>
    </location>
</feature>
<feature type="transmembrane region" description="Helical" evidence="8">
    <location>
        <begin position="774"/>
        <end position="793"/>
    </location>
</feature>
<dbReference type="CDD" id="cd01115">
    <property type="entry name" value="SLC13_permease"/>
    <property type="match status" value="1"/>
</dbReference>
<organism evidence="10 11">
    <name type="scientific">Collybia nuda</name>
    <dbReference type="NCBI Taxonomy" id="64659"/>
    <lineage>
        <taxon>Eukaryota</taxon>
        <taxon>Fungi</taxon>
        <taxon>Dikarya</taxon>
        <taxon>Basidiomycota</taxon>
        <taxon>Agaricomycotina</taxon>
        <taxon>Agaricomycetes</taxon>
        <taxon>Agaricomycetidae</taxon>
        <taxon>Agaricales</taxon>
        <taxon>Tricholomatineae</taxon>
        <taxon>Clitocybaceae</taxon>
        <taxon>Collybia</taxon>
    </lineage>
</organism>
<gene>
    <name evidence="10" type="ORF">BDZ94DRAFT_1275603</name>
</gene>
<proteinExistence type="predicted"/>
<dbReference type="InterPro" id="IPR004680">
    <property type="entry name" value="Cit_transptr-like_dom"/>
</dbReference>
<evidence type="ECO:0000256" key="6">
    <source>
        <dbReference type="SAM" id="Coils"/>
    </source>
</evidence>
<keyword evidence="11" id="KW-1185">Reference proteome</keyword>
<dbReference type="GO" id="GO:0006817">
    <property type="term" value="P:phosphate ion transport"/>
    <property type="evidence" value="ECO:0007669"/>
    <property type="project" value="TreeGrafter"/>
</dbReference>
<keyword evidence="2" id="KW-0813">Transport</keyword>
<feature type="region of interest" description="Disordered" evidence="7">
    <location>
        <begin position="108"/>
        <end position="191"/>
    </location>
</feature>
<keyword evidence="6" id="KW-0175">Coiled coil</keyword>
<feature type="compositionally biased region" description="Polar residues" evidence="7">
    <location>
        <begin position="147"/>
        <end position="163"/>
    </location>
</feature>
<dbReference type="PANTHER" id="PTHR10283">
    <property type="entry name" value="SOLUTE CARRIER FAMILY 13 MEMBER"/>
    <property type="match status" value="1"/>
</dbReference>
<feature type="transmembrane region" description="Helical" evidence="8">
    <location>
        <begin position="545"/>
        <end position="565"/>
    </location>
</feature>
<evidence type="ECO:0000256" key="4">
    <source>
        <dbReference type="ARBA" id="ARBA00022989"/>
    </source>
</evidence>
<dbReference type="CDD" id="cd14478">
    <property type="entry name" value="SPX_PHO87_PHO90_like"/>
    <property type="match status" value="1"/>
</dbReference>
<evidence type="ECO:0000259" key="9">
    <source>
        <dbReference type="PROSITE" id="PS51382"/>
    </source>
</evidence>
<sequence length="846" mass="94211">MKFSSSLKFNAVSEWWEEYISYDNLKKYIYQLEKQQHGDRQYLDADLEANESSALIDAADRSNTDLVFVPLLNQELKKIILFYESQEKELLDEVADLEELVEKQEELGLAGGEHYLDDPMADEDDEDDDDSISRSPDATRTRRRKLSSQSRTRGALASSSTNVDEPAPRHRLSISSVDTLDDDDRPSRSPRATIKNLANKLRDSITLTIPDSIWHAKSDYATDVRLLFKRKITNLYISLSSLKSYVELNQSGFRKILKKYDKVTYSELKEKYLHKEVEKAYPFTQASKDRLNDGTFRLLELYSRCVTRGDVVLAKQQLKLHQRENIAWERDTVWRQMIAQERRGENEGEPTAIASLLKKPGPGLFFIPTPLGTIRVTKKMLYKITAGIIFVTLLNTSVVDGIEANRCFAILMFCTFLWATEAIPLFVTSMFVPLLLILLQVIRDDQGNRLNPKGATKWVFSIMFSPTIMLLIGGFTISSALSKTNIDRVLITKVLSLAGSKPSTVLLAFMGVSCFASMWISNVAAPTLCFTLIRPILRTLPPKSAFGPCLILAIALAANIGGQSSPISSPQNLIALQAMDPPLDWARWFAVALPVSGISILLIWLLLLASYRPARSPDGEGNIEIKQIRPTKERFTHKQWWVTIVCLITIGLWCVAHEIEDYVGDMGVIAIFPIVAFFSTGVLKKDDFEQFMWTIVFLAMGGIALGKGVMASGLLEVVDVILRDLVEGYTLYSVVLILSPVVLIISTFISHTIASVLLVPIAKEVGSNLPGNSQNLLIFITGLICSAGMGMPVSGFPNQTAATQEDELGELYLTNVDFLKNGVPASIIATLVIATVGFVLMRLIGL</sequence>
<feature type="coiled-coil region" evidence="6">
    <location>
        <begin position="73"/>
        <end position="107"/>
    </location>
</feature>
<comment type="caution">
    <text evidence="10">The sequence shown here is derived from an EMBL/GenBank/DDBJ whole genome shotgun (WGS) entry which is preliminary data.</text>
</comment>